<reference evidence="11 12" key="1">
    <citation type="submission" date="2024-01" db="EMBL/GenBank/DDBJ databases">
        <title>The genome of the rayed Mediterranean limpet Patella caerulea (Linnaeus, 1758).</title>
        <authorList>
            <person name="Anh-Thu Weber A."/>
            <person name="Halstead-Nussloch G."/>
        </authorList>
    </citation>
    <scope>NUCLEOTIDE SEQUENCE [LARGE SCALE GENOMIC DNA]</scope>
    <source>
        <strain evidence="11">AATW-2023a</strain>
        <tissue evidence="11">Whole specimen</tissue>
    </source>
</reference>
<evidence type="ECO:0000313" key="12">
    <source>
        <dbReference type="Proteomes" id="UP001347796"/>
    </source>
</evidence>
<evidence type="ECO:0000256" key="4">
    <source>
        <dbReference type="ARBA" id="ARBA00022824"/>
    </source>
</evidence>
<evidence type="ECO:0000256" key="7">
    <source>
        <dbReference type="ARBA" id="ARBA00023098"/>
    </source>
</evidence>
<dbReference type="PANTHER" id="PTHR47084">
    <property type="entry name" value="SERINE PALMITOYLTRANSFERASE SMALL SUBUNIT A"/>
    <property type="match status" value="1"/>
</dbReference>
<organism evidence="11 12">
    <name type="scientific">Patella caerulea</name>
    <name type="common">Rayed Mediterranean limpet</name>
    <dbReference type="NCBI Taxonomy" id="87958"/>
    <lineage>
        <taxon>Eukaryota</taxon>
        <taxon>Metazoa</taxon>
        <taxon>Spiralia</taxon>
        <taxon>Lophotrochozoa</taxon>
        <taxon>Mollusca</taxon>
        <taxon>Gastropoda</taxon>
        <taxon>Patellogastropoda</taxon>
        <taxon>Patelloidea</taxon>
        <taxon>Patellidae</taxon>
        <taxon>Patella</taxon>
    </lineage>
</organism>
<evidence type="ECO:0000256" key="2">
    <source>
        <dbReference type="ARBA" id="ARBA00005189"/>
    </source>
</evidence>
<dbReference type="InterPro" id="IPR051900">
    <property type="entry name" value="SPT_small_subunit"/>
</dbReference>
<comment type="similarity">
    <text evidence="9">Belongs to the SPTSS family. SPTSSA subfamily.</text>
</comment>
<dbReference type="AlphaFoldDB" id="A0AAN8JN14"/>
<keyword evidence="8 10" id="KW-0472">Membrane</keyword>
<dbReference type="EMBL" id="JAZGQO010000007">
    <property type="protein sequence ID" value="KAK6181067.1"/>
    <property type="molecule type" value="Genomic_DNA"/>
</dbReference>
<dbReference type="GO" id="GO:0046513">
    <property type="term" value="P:ceramide biosynthetic process"/>
    <property type="evidence" value="ECO:0007669"/>
    <property type="project" value="TreeGrafter"/>
</dbReference>
<evidence type="ECO:0000256" key="5">
    <source>
        <dbReference type="ARBA" id="ARBA00022919"/>
    </source>
</evidence>
<evidence type="ECO:0000256" key="3">
    <source>
        <dbReference type="ARBA" id="ARBA00022692"/>
    </source>
</evidence>
<keyword evidence="6 10" id="KW-1133">Transmembrane helix</keyword>
<name>A0AAN8JN14_PATCE</name>
<keyword evidence="3 10" id="KW-0812">Transmembrane</keyword>
<evidence type="ECO:0000256" key="9">
    <source>
        <dbReference type="ARBA" id="ARBA00038370"/>
    </source>
</evidence>
<dbReference type="Pfam" id="PF11779">
    <property type="entry name" value="SPT_ssu-like"/>
    <property type="match status" value="1"/>
</dbReference>
<dbReference type="InterPro" id="IPR024512">
    <property type="entry name" value="Ser_palmitoyltrfase_ssu-like"/>
</dbReference>
<keyword evidence="12" id="KW-1185">Reference proteome</keyword>
<keyword evidence="5" id="KW-0746">Sphingolipid metabolism</keyword>
<feature type="transmembrane region" description="Helical" evidence="10">
    <location>
        <begin position="6"/>
        <end position="26"/>
    </location>
</feature>
<evidence type="ECO:0000256" key="10">
    <source>
        <dbReference type="SAM" id="Phobius"/>
    </source>
</evidence>
<dbReference type="GO" id="GO:0005789">
    <property type="term" value="C:endoplasmic reticulum membrane"/>
    <property type="evidence" value="ECO:0007669"/>
    <property type="project" value="UniProtKB-SubCell"/>
</dbReference>
<evidence type="ECO:0000256" key="1">
    <source>
        <dbReference type="ARBA" id="ARBA00004477"/>
    </source>
</evidence>
<gene>
    <name evidence="11" type="ORF">SNE40_009003</name>
</gene>
<comment type="caution">
    <text evidence="11">The sequence shown here is derived from an EMBL/GenBank/DDBJ whole genome shotgun (WGS) entry which is preliminary data.</text>
</comment>
<evidence type="ECO:0000256" key="8">
    <source>
        <dbReference type="ARBA" id="ARBA00023136"/>
    </source>
</evidence>
<evidence type="ECO:0000313" key="11">
    <source>
        <dbReference type="EMBL" id="KAK6181067.1"/>
    </source>
</evidence>
<proteinExistence type="inferred from homology"/>
<dbReference type="PANTHER" id="PTHR47084:SF1">
    <property type="entry name" value="SERINE PALMITOYLTRANSFERASE SMALL SUBUNIT A"/>
    <property type="match status" value="1"/>
</dbReference>
<protein>
    <submittedName>
        <fullName evidence="11">Uncharacterized protein</fullName>
    </submittedName>
</protein>
<comment type="pathway">
    <text evidence="2">Lipid metabolism.</text>
</comment>
<dbReference type="Proteomes" id="UP001347796">
    <property type="component" value="Unassembled WGS sequence"/>
</dbReference>
<dbReference type="GO" id="GO:0004758">
    <property type="term" value="F:serine C-palmitoyltransferase activity"/>
    <property type="evidence" value="ECO:0007669"/>
    <property type="project" value="TreeGrafter"/>
</dbReference>
<sequence>MVLKTIWSYISFWYFQYTLVTSLYMLEPTERRIFNTILVAVLAMFFYTSCLFLPGHLMMMLHFVRYICGYDNSTHAVPQDS</sequence>
<feature type="transmembrane region" description="Helical" evidence="10">
    <location>
        <begin position="33"/>
        <end position="54"/>
    </location>
</feature>
<keyword evidence="4" id="KW-0256">Endoplasmic reticulum</keyword>
<comment type="subcellular location">
    <subcellularLocation>
        <location evidence="1">Endoplasmic reticulum membrane</location>
        <topology evidence="1">Multi-pass membrane protein</topology>
    </subcellularLocation>
</comment>
<dbReference type="GO" id="GO:0017059">
    <property type="term" value="C:serine palmitoyltransferase complex"/>
    <property type="evidence" value="ECO:0007669"/>
    <property type="project" value="TreeGrafter"/>
</dbReference>
<accession>A0AAN8JN14</accession>
<evidence type="ECO:0000256" key="6">
    <source>
        <dbReference type="ARBA" id="ARBA00022989"/>
    </source>
</evidence>
<keyword evidence="7" id="KW-0443">Lipid metabolism</keyword>